<evidence type="ECO:0000256" key="10">
    <source>
        <dbReference type="ARBA" id="ARBA00024347"/>
    </source>
</evidence>
<evidence type="ECO:0000259" key="15">
    <source>
        <dbReference type="PROSITE" id="PS51059"/>
    </source>
</evidence>
<comment type="similarity">
    <text evidence="10">Belongs to the ARTD/PARP family.</text>
</comment>
<evidence type="ECO:0000256" key="4">
    <source>
        <dbReference type="ARBA" id="ARBA00022553"/>
    </source>
</evidence>
<dbReference type="InterPro" id="IPR012317">
    <property type="entry name" value="Poly(ADP-ribose)pol_cat_dom"/>
</dbReference>
<dbReference type="Proteomes" id="UP000265120">
    <property type="component" value="Chromosome 6"/>
</dbReference>
<feature type="compositionally biased region" description="Polar residues" evidence="12">
    <location>
        <begin position="239"/>
        <end position="252"/>
    </location>
</feature>
<dbReference type="InterPro" id="IPR037197">
    <property type="entry name" value="WWE_dom_sf"/>
</dbReference>
<feature type="zinc finger region" description="C3H1-type" evidence="11">
    <location>
        <begin position="177"/>
        <end position="199"/>
    </location>
</feature>
<evidence type="ECO:0000256" key="2">
    <source>
        <dbReference type="ARBA" id="ARBA00004496"/>
    </source>
</evidence>
<evidence type="ECO:0000259" key="14">
    <source>
        <dbReference type="PROSITE" id="PS50918"/>
    </source>
</evidence>
<dbReference type="PROSITE" id="PS50918">
    <property type="entry name" value="WWE"/>
    <property type="match status" value="1"/>
</dbReference>
<keyword evidence="5 11" id="KW-0479">Metal-binding</keyword>
<evidence type="ECO:0000313" key="16">
    <source>
        <dbReference type="Ensembl" id="ENSCSEP00000014330.1"/>
    </source>
</evidence>
<dbReference type="FunCoup" id="A0A3P8VPE7">
    <property type="interactions" value="844"/>
</dbReference>
<dbReference type="Pfam" id="PF23466">
    <property type="entry name" value="WWE_4"/>
    <property type="match status" value="1"/>
</dbReference>
<dbReference type="OMA" id="WKDLDNM"/>
<reference evidence="16 17" key="1">
    <citation type="journal article" date="2014" name="Nat. Genet.">
        <title>Whole-genome sequence of a flatfish provides insights into ZW sex chromosome evolution and adaptation to a benthic lifestyle.</title>
        <authorList>
            <person name="Chen S."/>
            <person name="Zhang G."/>
            <person name="Shao C."/>
            <person name="Huang Q."/>
            <person name="Liu G."/>
            <person name="Zhang P."/>
            <person name="Song W."/>
            <person name="An N."/>
            <person name="Chalopin D."/>
            <person name="Volff J.N."/>
            <person name="Hong Y."/>
            <person name="Li Q."/>
            <person name="Sha Z."/>
            <person name="Zhou H."/>
            <person name="Xie M."/>
            <person name="Yu Q."/>
            <person name="Liu Y."/>
            <person name="Xiang H."/>
            <person name="Wang N."/>
            <person name="Wu K."/>
            <person name="Yang C."/>
            <person name="Zhou Q."/>
            <person name="Liao X."/>
            <person name="Yang L."/>
            <person name="Hu Q."/>
            <person name="Zhang J."/>
            <person name="Meng L."/>
            <person name="Jin L."/>
            <person name="Tian Y."/>
            <person name="Lian J."/>
            <person name="Yang J."/>
            <person name="Miao G."/>
            <person name="Liu S."/>
            <person name="Liang Z."/>
            <person name="Yan F."/>
            <person name="Li Y."/>
            <person name="Sun B."/>
            <person name="Zhang H."/>
            <person name="Zhang J."/>
            <person name="Zhu Y."/>
            <person name="Du M."/>
            <person name="Zhao Y."/>
            <person name="Schartl M."/>
            <person name="Tang Q."/>
            <person name="Wang J."/>
        </authorList>
    </citation>
    <scope>NUCLEOTIDE SEQUENCE</scope>
</reference>
<dbReference type="SMART" id="SM00356">
    <property type="entry name" value="ZnF_C3H1"/>
    <property type="match status" value="3"/>
</dbReference>
<feature type="domain" description="WWE" evidence="14">
    <location>
        <begin position="368"/>
        <end position="459"/>
    </location>
</feature>
<feature type="zinc finger region" description="C3H1-type" evidence="11">
    <location>
        <begin position="261"/>
        <end position="288"/>
    </location>
</feature>
<dbReference type="OrthoDB" id="6133115at2759"/>
<dbReference type="SUPFAM" id="SSF117839">
    <property type="entry name" value="WWE domain"/>
    <property type="match status" value="1"/>
</dbReference>
<dbReference type="GO" id="GO:0003950">
    <property type="term" value="F:NAD+ poly-ADP-ribosyltransferase activity"/>
    <property type="evidence" value="ECO:0007669"/>
    <property type="project" value="InterPro"/>
</dbReference>
<dbReference type="GeneTree" id="ENSGT00940000154649"/>
<evidence type="ECO:0000256" key="3">
    <source>
        <dbReference type="ARBA" id="ARBA00022490"/>
    </source>
</evidence>
<dbReference type="Pfam" id="PF24356">
    <property type="entry name" value="WHD_PARP12"/>
    <property type="match status" value="1"/>
</dbReference>
<dbReference type="Gene3D" id="3.30.720.50">
    <property type="match status" value="1"/>
</dbReference>
<keyword evidence="7 11" id="KW-0863">Zinc-finger</keyword>
<dbReference type="AlphaFoldDB" id="A0A3P8VPE7"/>
<evidence type="ECO:0000256" key="8">
    <source>
        <dbReference type="ARBA" id="ARBA00022833"/>
    </source>
</evidence>
<evidence type="ECO:0000256" key="9">
    <source>
        <dbReference type="ARBA" id="ARBA00023242"/>
    </source>
</evidence>
<comment type="subcellular location">
    <subcellularLocation>
        <location evidence="2">Cytoplasm</location>
    </subcellularLocation>
    <subcellularLocation>
        <location evidence="1">Nucleus</location>
    </subcellularLocation>
</comment>
<reference evidence="16" key="2">
    <citation type="submission" date="2025-08" db="UniProtKB">
        <authorList>
            <consortium name="Ensembl"/>
        </authorList>
    </citation>
    <scope>IDENTIFICATION</scope>
</reference>
<evidence type="ECO:0000256" key="6">
    <source>
        <dbReference type="ARBA" id="ARBA00022737"/>
    </source>
</evidence>
<evidence type="ECO:0000256" key="1">
    <source>
        <dbReference type="ARBA" id="ARBA00004123"/>
    </source>
</evidence>
<keyword evidence="6" id="KW-0677">Repeat</keyword>
<evidence type="ECO:0000259" key="13">
    <source>
        <dbReference type="PROSITE" id="PS50103"/>
    </source>
</evidence>
<keyword evidence="4" id="KW-0597">Phosphoprotein</keyword>
<dbReference type="PROSITE" id="PS50103">
    <property type="entry name" value="ZF_C3H1"/>
    <property type="match status" value="3"/>
</dbReference>
<feature type="zinc finger region" description="C3H1-type" evidence="11">
    <location>
        <begin position="94"/>
        <end position="116"/>
    </location>
</feature>
<dbReference type="Pfam" id="PF00644">
    <property type="entry name" value="PARP"/>
    <property type="match status" value="1"/>
</dbReference>
<reference evidence="16" key="3">
    <citation type="submission" date="2025-09" db="UniProtKB">
        <authorList>
            <consortium name="Ensembl"/>
        </authorList>
    </citation>
    <scope>IDENTIFICATION</scope>
</reference>
<dbReference type="SUPFAM" id="SSF56399">
    <property type="entry name" value="ADP-ribosylation"/>
    <property type="match status" value="1"/>
</dbReference>
<evidence type="ECO:0000256" key="12">
    <source>
        <dbReference type="SAM" id="MobiDB-lite"/>
    </source>
</evidence>
<evidence type="ECO:0000256" key="7">
    <source>
        <dbReference type="ARBA" id="ARBA00022771"/>
    </source>
</evidence>
<dbReference type="Pfam" id="PF02825">
    <property type="entry name" value="WWE"/>
    <property type="match status" value="1"/>
</dbReference>
<dbReference type="KEGG" id="csem:103380418"/>
<keyword evidence="3" id="KW-0963">Cytoplasm</keyword>
<feature type="domain" description="C3H1-type" evidence="13">
    <location>
        <begin position="177"/>
        <end position="199"/>
    </location>
</feature>
<dbReference type="Pfam" id="PF25261">
    <property type="entry name" value="zf-CCCH_PARP12"/>
    <property type="match status" value="1"/>
</dbReference>
<dbReference type="Ensembl" id="ENSCSET00000014499.1">
    <property type="protein sequence ID" value="ENSCSEP00000014330.1"/>
    <property type="gene ID" value="ENSCSEG00000009223.1"/>
</dbReference>
<dbReference type="InterPro" id="IPR000571">
    <property type="entry name" value="Znf_CCCH"/>
</dbReference>
<keyword evidence="8 11" id="KW-0862">Zinc</keyword>
<dbReference type="InterPro" id="IPR051712">
    <property type="entry name" value="ARTD-AVP"/>
</dbReference>
<dbReference type="Gene3D" id="3.90.228.10">
    <property type="match status" value="1"/>
</dbReference>
<feature type="domain" description="C3H1-type" evidence="13">
    <location>
        <begin position="94"/>
        <end position="116"/>
    </location>
</feature>
<evidence type="ECO:0000256" key="5">
    <source>
        <dbReference type="ARBA" id="ARBA00022723"/>
    </source>
</evidence>
<dbReference type="STRING" id="244447.ENSCSEP00000014330"/>
<dbReference type="InterPro" id="IPR057602">
    <property type="entry name" value="Zfn-CCCH_PARP12"/>
</dbReference>
<protein>
    <submittedName>
        <fullName evidence="16">Poly (ADP-ribose) polymerase family, member 12a</fullName>
    </submittedName>
</protein>
<dbReference type="RefSeq" id="XP_008310599.1">
    <property type="nucleotide sequence ID" value="XM_008312377.3"/>
</dbReference>
<dbReference type="InterPro" id="IPR004170">
    <property type="entry name" value="WWE_dom"/>
</dbReference>
<dbReference type="GO" id="GO:1990404">
    <property type="term" value="F:NAD+-protein mono-ADP-ribosyltransferase activity"/>
    <property type="evidence" value="ECO:0007669"/>
    <property type="project" value="TreeGrafter"/>
</dbReference>
<dbReference type="GO" id="GO:0005737">
    <property type="term" value="C:cytoplasm"/>
    <property type="evidence" value="ECO:0007669"/>
    <property type="project" value="UniProtKB-SubCell"/>
</dbReference>
<dbReference type="PANTHER" id="PTHR45740">
    <property type="entry name" value="POLY [ADP-RIBOSE] POLYMERASE"/>
    <property type="match status" value="1"/>
</dbReference>
<keyword evidence="9" id="KW-0539">Nucleus</keyword>
<proteinExistence type="inferred from homology"/>
<dbReference type="InterPro" id="IPR056226">
    <property type="entry name" value="WH_PARP12"/>
</dbReference>
<accession>A0A3P8VPE7</accession>
<organism evidence="16 17">
    <name type="scientific">Cynoglossus semilaevis</name>
    <name type="common">Tongue sole</name>
    <dbReference type="NCBI Taxonomy" id="244447"/>
    <lineage>
        <taxon>Eukaryota</taxon>
        <taxon>Metazoa</taxon>
        <taxon>Chordata</taxon>
        <taxon>Craniata</taxon>
        <taxon>Vertebrata</taxon>
        <taxon>Euteleostomi</taxon>
        <taxon>Actinopterygii</taxon>
        <taxon>Neopterygii</taxon>
        <taxon>Teleostei</taxon>
        <taxon>Neoteleostei</taxon>
        <taxon>Acanthomorphata</taxon>
        <taxon>Carangaria</taxon>
        <taxon>Pleuronectiformes</taxon>
        <taxon>Pleuronectoidei</taxon>
        <taxon>Cynoglossidae</taxon>
        <taxon>Cynoglossinae</taxon>
        <taxon>Cynoglossus</taxon>
    </lineage>
</organism>
<dbReference type="PROSITE" id="PS51059">
    <property type="entry name" value="PARP_CATALYTIC"/>
    <property type="match status" value="1"/>
</dbReference>
<sequence length="682" mass="77354">MTSSISTFITSTLCDHGGSLKYKRLREAIANTFPGAVLDRALLLEDSKITIMPGSSKATPGQCLSPDSLLVAKTSLRICQKKFAECAQCDCLHLCRYYACGDCTFGFKCKSPHSLATPHNAQLLKSYGLQDLTEKQLFQLLLQNDPYLLPEICLHYNKGNSEHGSCKFSTSCTKLHVCQHYIQGDCKFGASCKRSHNINPQGMKMFHGFSKENIMNLPAIYRNKSIITSKPAPVVPASPTRNFPSQPTTSGVPESKPMTDSDKNKICLFFILRKCSFNEKCVYDHWHLPYRWQVLDTNGETWNDLPNMEEIEKAYCIPGNETSGTTQQSSLSGIFSFLRVQSPPVDGVDFMAMNIRGSPVRRLSTASSVSRPPHFILTTQWLWYWKDESGQWQEYGQDDAAGASVTSETLENVFLADKDVQIPFTADKHQYVLHFKGGAGFPQMYQENIKFKTKREVRRRPRFVSFQDVKMKIQSGSSHSSSSSSADTLPSYWDKNAQPDIGYKLVPLSKSAKDYEMIRMLFKRTMPLKEVKSIQRIQNPSLWKVFQWQKEQMAKRNNGKAVNQQYLFHGTDDSLIDAICEHNFDWRMCGVHGVTYGKGSYFARDASYSDRYVRATENTKTMFVALVLVGEYVRGTSSYVRPPAKVNGGNFYDSCVDREDDPGIFVIFEKQQIYPEYLIKYC</sequence>
<dbReference type="CDD" id="cd01439">
    <property type="entry name" value="TCCD_inducible_PARP_like"/>
    <property type="match status" value="1"/>
</dbReference>
<name>A0A3P8VPE7_CYNSE</name>
<dbReference type="GeneID" id="103380418"/>
<dbReference type="InParanoid" id="A0A3P8VPE7"/>
<dbReference type="Gene3D" id="3.30.1370.210">
    <property type="match status" value="1"/>
</dbReference>
<evidence type="ECO:0000313" key="17">
    <source>
        <dbReference type="Proteomes" id="UP000265120"/>
    </source>
</evidence>
<keyword evidence="17" id="KW-1185">Reference proteome</keyword>
<dbReference type="GO" id="GO:0008270">
    <property type="term" value="F:zinc ion binding"/>
    <property type="evidence" value="ECO:0007669"/>
    <property type="project" value="UniProtKB-KW"/>
</dbReference>
<feature type="domain" description="C3H1-type" evidence="13">
    <location>
        <begin position="261"/>
        <end position="288"/>
    </location>
</feature>
<dbReference type="GO" id="GO:0005634">
    <property type="term" value="C:nucleus"/>
    <property type="evidence" value="ECO:0007669"/>
    <property type="project" value="UniProtKB-SubCell"/>
</dbReference>
<dbReference type="PANTHER" id="PTHR45740:SF6">
    <property type="entry name" value="PROTEIN MONO-ADP-RIBOSYLTRANSFERASE PARP12"/>
    <property type="match status" value="1"/>
</dbReference>
<evidence type="ECO:0000256" key="11">
    <source>
        <dbReference type="PROSITE-ProRule" id="PRU00723"/>
    </source>
</evidence>
<feature type="domain" description="PARP catalytic" evidence="15">
    <location>
        <begin position="489"/>
        <end position="682"/>
    </location>
</feature>
<feature type="region of interest" description="Disordered" evidence="12">
    <location>
        <begin position="233"/>
        <end position="259"/>
    </location>
</feature>
<dbReference type="CTD" id="567195"/>